<proteinExistence type="predicted"/>
<protein>
    <submittedName>
        <fullName evidence="1">Uncharacterized protein</fullName>
    </submittedName>
</protein>
<evidence type="ECO:0000313" key="2">
    <source>
        <dbReference type="Proteomes" id="UP000607653"/>
    </source>
</evidence>
<name>A0A822YH40_NELNU</name>
<comment type="caution">
    <text evidence="1">The sequence shown here is derived from an EMBL/GenBank/DDBJ whole genome shotgun (WGS) entry which is preliminary data.</text>
</comment>
<keyword evidence="2" id="KW-1185">Reference proteome</keyword>
<dbReference type="AlphaFoldDB" id="A0A822YH40"/>
<accession>A0A822YH40</accession>
<evidence type="ECO:0000313" key="1">
    <source>
        <dbReference type="EMBL" id="DAD31827.1"/>
    </source>
</evidence>
<dbReference type="Proteomes" id="UP000607653">
    <property type="component" value="Unassembled WGS sequence"/>
</dbReference>
<sequence>MVQGGNLAERNFPWIYIWESDGEVGDIIDHVEASMF</sequence>
<organism evidence="1 2">
    <name type="scientific">Nelumbo nucifera</name>
    <name type="common">Sacred lotus</name>
    <dbReference type="NCBI Taxonomy" id="4432"/>
    <lineage>
        <taxon>Eukaryota</taxon>
        <taxon>Viridiplantae</taxon>
        <taxon>Streptophyta</taxon>
        <taxon>Embryophyta</taxon>
        <taxon>Tracheophyta</taxon>
        <taxon>Spermatophyta</taxon>
        <taxon>Magnoliopsida</taxon>
        <taxon>Proteales</taxon>
        <taxon>Nelumbonaceae</taxon>
        <taxon>Nelumbo</taxon>
    </lineage>
</organism>
<reference evidence="1 2" key="1">
    <citation type="journal article" date="2020" name="Mol. Biol. Evol.">
        <title>Distinct Expression and Methylation Patterns for Genes with Different Fates following a Single Whole-Genome Duplication in Flowering Plants.</title>
        <authorList>
            <person name="Shi T."/>
            <person name="Rahmani R.S."/>
            <person name="Gugger P.F."/>
            <person name="Wang M."/>
            <person name="Li H."/>
            <person name="Zhang Y."/>
            <person name="Li Z."/>
            <person name="Wang Q."/>
            <person name="Van de Peer Y."/>
            <person name="Marchal K."/>
            <person name="Chen J."/>
        </authorList>
    </citation>
    <scope>NUCLEOTIDE SEQUENCE [LARGE SCALE GENOMIC DNA]</scope>
    <source>
        <tissue evidence="1">Leaf</tissue>
    </source>
</reference>
<gene>
    <name evidence="1" type="ORF">HUJ06_010678</name>
</gene>
<dbReference type="EMBL" id="DUZY01000003">
    <property type="protein sequence ID" value="DAD31827.1"/>
    <property type="molecule type" value="Genomic_DNA"/>
</dbReference>